<proteinExistence type="predicted"/>
<feature type="compositionally biased region" description="Polar residues" evidence="1">
    <location>
        <begin position="140"/>
        <end position="154"/>
    </location>
</feature>
<evidence type="ECO:0000313" key="2">
    <source>
        <dbReference type="EMBL" id="GBM24445.1"/>
    </source>
</evidence>
<dbReference type="AlphaFoldDB" id="A0A4Y2E9L6"/>
<feature type="region of interest" description="Disordered" evidence="1">
    <location>
        <begin position="135"/>
        <end position="154"/>
    </location>
</feature>
<accession>A0A4Y2E9L6</accession>
<dbReference type="Proteomes" id="UP000499080">
    <property type="component" value="Unassembled WGS sequence"/>
</dbReference>
<gene>
    <name evidence="2" type="ORF">AVEN_134541_1</name>
</gene>
<evidence type="ECO:0000256" key="1">
    <source>
        <dbReference type="SAM" id="MobiDB-lite"/>
    </source>
</evidence>
<comment type="caution">
    <text evidence="2">The sequence shown here is derived from an EMBL/GenBank/DDBJ whole genome shotgun (WGS) entry which is preliminary data.</text>
</comment>
<keyword evidence="3" id="KW-1185">Reference proteome</keyword>
<evidence type="ECO:0000313" key="3">
    <source>
        <dbReference type="Proteomes" id="UP000499080"/>
    </source>
</evidence>
<name>A0A4Y2E9L6_ARAVE</name>
<dbReference type="EMBL" id="BGPR01091712">
    <property type="protein sequence ID" value="GBM24445.1"/>
    <property type="molecule type" value="Genomic_DNA"/>
</dbReference>
<sequence>MAGLHFPLAQSWRHDHWLMIKGDRTIFLCQTWRYDHWLMILSDRTSYMSRSEDLWLELGYFLISSNIQNVEFHVMTGELQYQSGNPLIRQIFFSLFFSFPAPDQKPKNLSTTHQPAILDPHAKEGQLEPEWIERAETARISPNQNEAALSPTYE</sequence>
<protein>
    <submittedName>
        <fullName evidence="2">Uncharacterized protein</fullName>
    </submittedName>
</protein>
<organism evidence="2 3">
    <name type="scientific">Araneus ventricosus</name>
    <name type="common">Orbweaver spider</name>
    <name type="synonym">Epeira ventricosa</name>
    <dbReference type="NCBI Taxonomy" id="182803"/>
    <lineage>
        <taxon>Eukaryota</taxon>
        <taxon>Metazoa</taxon>
        <taxon>Ecdysozoa</taxon>
        <taxon>Arthropoda</taxon>
        <taxon>Chelicerata</taxon>
        <taxon>Arachnida</taxon>
        <taxon>Araneae</taxon>
        <taxon>Araneomorphae</taxon>
        <taxon>Entelegynae</taxon>
        <taxon>Araneoidea</taxon>
        <taxon>Araneidae</taxon>
        <taxon>Araneus</taxon>
    </lineage>
</organism>
<reference evidence="2 3" key="1">
    <citation type="journal article" date="2019" name="Sci. Rep.">
        <title>Orb-weaving spider Araneus ventricosus genome elucidates the spidroin gene catalogue.</title>
        <authorList>
            <person name="Kono N."/>
            <person name="Nakamura H."/>
            <person name="Ohtoshi R."/>
            <person name="Moran D.A.P."/>
            <person name="Shinohara A."/>
            <person name="Yoshida Y."/>
            <person name="Fujiwara M."/>
            <person name="Mori M."/>
            <person name="Tomita M."/>
            <person name="Arakawa K."/>
        </authorList>
    </citation>
    <scope>NUCLEOTIDE SEQUENCE [LARGE SCALE GENOMIC DNA]</scope>
</reference>